<name>A0ABX8SX12_9BURK</name>
<protein>
    <submittedName>
        <fullName evidence="1">Uncharacterized protein</fullName>
    </submittedName>
</protein>
<gene>
    <name evidence="1" type="ORF">FE795_17120</name>
</gene>
<proteinExistence type="predicted"/>
<keyword evidence="2" id="KW-1185">Reference proteome</keyword>
<dbReference type="RefSeq" id="WP_219235373.1">
    <property type="nucleotide sequence ID" value="NZ_CP049362.1"/>
</dbReference>
<evidence type="ECO:0000313" key="2">
    <source>
        <dbReference type="Proteomes" id="UP000826050"/>
    </source>
</evidence>
<dbReference type="Proteomes" id="UP000826050">
    <property type="component" value="Chromosome"/>
</dbReference>
<accession>A0ABX8SX12</accession>
<evidence type="ECO:0000313" key="1">
    <source>
        <dbReference type="EMBL" id="QXX80580.1"/>
    </source>
</evidence>
<dbReference type="EMBL" id="CP049362">
    <property type="protein sequence ID" value="QXX80580.1"/>
    <property type="molecule type" value="Genomic_DNA"/>
</dbReference>
<sequence length="291" mass="32720">MCWIALIALAAYYGFFQWTVYQYKKEQERELASRQHVLKETGRFAGLLMPAGTQLELAVWGDPDSVAWARFPEAVGVAKAPVLSFERPRPDLADSHWHMQLARDVELEGWLCDSSQVVEMQQDPLAEGGFRLASCVLAEGNRITAWSPYAAAFNLSSAPDLVLALPKGTRVQARPEGTRYTNGERDQDRWLLRVEAEGLQLSAWSLPLERAYLAVDEHQKLLYLSHAQLAQETQWGGFTYPVGTQFSSPNYRLFPQWPLLLKAVVPAQGDSVPTQERIHALPGGEILDEFH</sequence>
<organism evidence="1 2">
    <name type="scientific">Alcaligenes ammonioxydans</name>
    <dbReference type="NCBI Taxonomy" id="2582914"/>
    <lineage>
        <taxon>Bacteria</taxon>
        <taxon>Pseudomonadati</taxon>
        <taxon>Pseudomonadota</taxon>
        <taxon>Betaproteobacteria</taxon>
        <taxon>Burkholderiales</taxon>
        <taxon>Alcaligenaceae</taxon>
        <taxon>Alcaligenes</taxon>
    </lineage>
</organism>
<reference evidence="1 2" key="1">
    <citation type="submission" date="2020-02" db="EMBL/GenBank/DDBJ databases">
        <title>Partial ammonium oxidation to N2 by heterotrophic bacteria.</title>
        <authorList>
            <person name="Wu M."/>
        </authorList>
    </citation>
    <scope>NUCLEOTIDE SEQUENCE [LARGE SCALE GENOMIC DNA]</scope>
    <source>
        <strain evidence="1 2">HO-1</strain>
    </source>
</reference>